<sequence length="421" mass="49257">MDFIENRRFKTSDFFKDDLMIFETSKDEEVRISINRLKDFVKDDLTQQLSRTIPNLFSSKNKAFNDSSLKLLDDFNIKDIHFNRLSFLGGFAIEIKKREEDEYFSIIKTSVENESLKNKDELSYDLLYFAINNEIKAIIREVILNKIPNAFISSVERSGISLFQKEITLSRSRVYDEFFYNKKSIKDLFAGTNRNKFSAYPLPIRDNLKFVQDLFFTYRELSPFIKKHDYLLDEFRDLIGGEYLIDDDNEEVRFIPHNESLELSMMESSSSIRSLCDLGVYLKFFAEEGDLIIIDEPELNLHPENQRKLARLFAKLINCGLKILITTHSDYIIKELSILCILNSRKNILPNINKISNVKYELNSLLDLTRINVFLSKSQDNYVNLYACEINDIDGIKLPTFDDTIQDMNNIMDEIAFSSEI</sequence>
<evidence type="ECO:0000259" key="1">
    <source>
        <dbReference type="Pfam" id="PF13304"/>
    </source>
</evidence>
<dbReference type="Gene3D" id="3.40.50.300">
    <property type="entry name" value="P-loop containing nucleotide triphosphate hydrolases"/>
    <property type="match status" value="1"/>
</dbReference>
<dbReference type="CDD" id="cd00267">
    <property type="entry name" value="ABC_ATPase"/>
    <property type="match status" value="1"/>
</dbReference>
<dbReference type="GO" id="GO:0005524">
    <property type="term" value="F:ATP binding"/>
    <property type="evidence" value="ECO:0007669"/>
    <property type="project" value="UniProtKB-KW"/>
</dbReference>
<keyword evidence="2" id="KW-0547">Nucleotide-binding</keyword>
<dbReference type="InterPro" id="IPR027417">
    <property type="entry name" value="P-loop_NTPase"/>
</dbReference>
<name>A0A369ZR32_9PAST</name>
<dbReference type="InterPro" id="IPR003959">
    <property type="entry name" value="ATPase_AAA_core"/>
</dbReference>
<comment type="caution">
    <text evidence="2">The sequence shown here is derived from an EMBL/GenBank/DDBJ whole genome shotgun (WGS) entry which is preliminary data.</text>
</comment>
<keyword evidence="3" id="KW-1185">Reference proteome</keyword>
<dbReference type="EMBL" id="QEQF01000012">
    <property type="protein sequence ID" value="RDF08224.1"/>
    <property type="molecule type" value="Genomic_DNA"/>
</dbReference>
<protein>
    <submittedName>
        <fullName evidence="2">ATP-binding protein</fullName>
    </submittedName>
</protein>
<keyword evidence="2" id="KW-0067">ATP-binding</keyword>
<dbReference type="SUPFAM" id="SSF52540">
    <property type="entry name" value="P-loop containing nucleoside triphosphate hydrolases"/>
    <property type="match status" value="1"/>
</dbReference>
<dbReference type="AlphaFoldDB" id="A0A369ZR32"/>
<dbReference type="GO" id="GO:0016887">
    <property type="term" value="F:ATP hydrolysis activity"/>
    <property type="evidence" value="ECO:0007669"/>
    <property type="project" value="InterPro"/>
</dbReference>
<reference evidence="2 3" key="1">
    <citation type="submission" date="2018-05" db="EMBL/GenBank/DDBJ databases">
        <title>Draft Genome Sequences for a Diverse set of 7 Haemophilus Species.</title>
        <authorList>
            <person name="Nichols M."/>
            <person name="Topaz N."/>
            <person name="Wang X."/>
            <person name="Wang X."/>
            <person name="Boxrud D."/>
        </authorList>
    </citation>
    <scope>NUCLEOTIDE SEQUENCE [LARGE SCALE GENOMIC DNA]</scope>
    <source>
        <strain evidence="2 3">C2014016342</strain>
    </source>
</reference>
<feature type="domain" description="ATPase AAA-type core" evidence="1">
    <location>
        <begin position="251"/>
        <end position="333"/>
    </location>
</feature>
<gene>
    <name evidence="2" type="ORF">DPV92_09505</name>
</gene>
<organism evidence="2 3">
    <name type="scientific">Haemophilus paraphrohaemolyticus</name>
    <dbReference type="NCBI Taxonomy" id="736"/>
    <lineage>
        <taxon>Bacteria</taxon>
        <taxon>Pseudomonadati</taxon>
        <taxon>Pseudomonadota</taxon>
        <taxon>Gammaproteobacteria</taxon>
        <taxon>Pasteurellales</taxon>
        <taxon>Pasteurellaceae</taxon>
        <taxon>Haemophilus</taxon>
    </lineage>
</organism>
<dbReference type="Pfam" id="PF13304">
    <property type="entry name" value="AAA_21"/>
    <property type="match status" value="1"/>
</dbReference>
<dbReference type="InterPro" id="IPR051396">
    <property type="entry name" value="Bact_Antivir_Def_Nuclease"/>
</dbReference>
<dbReference type="PANTHER" id="PTHR43581:SF2">
    <property type="entry name" value="EXCINUCLEASE ATPASE SUBUNIT"/>
    <property type="match status" value="1"/>
</dbReference>
<dbReference type="PANTHER" id="PTHR43581">
    <property type="entry name" value="ATP/GTP PHOSPHATASE"/>
    <property type="match status" value="1"/>
</dbReference>
<evidence type="ECO:0000313" key="3">
    <source>
        <dbReference type="Proteomes" id="UP000253945"/>
    </source>
</evidence>
<evidence type="ECO:0000313" key="2">
    <source>
        <dbReference type="EMBL" id="RDF08224.1"/>
    </source>
</evidence>
<accession>A0A369ZR32</accession>
<proteinExistence type="predicted"/>
<dbReference type="Proteomes" id="UP000253945">
    <property type="component" value="Unassembled WGS sequence"/>
</dbReference>